<proteinExistence type="predicted"/>
<comment type="caution">
    <text evidence="1">The sequence shown here is derived from an EMBL/GenBank/DDBJ whole genome shotgun (WGS) entry which is preliminary data.</text>
</comment>
<sequence>MAILTISHARNDALTIVVSHPTTHPSSVLAMYGIRWLASCNCGVRHELVDLLEVGRVEGTQGEEMDSI</sequence>
<dbReference type="AlphaFoldDB" id="A0A095SKT5"/>
<evidence type="ECO:0000313" key="1">
    <source>
        <dbReference type="EMBL" id="KGD64954.1"/>
    </source>
</evidence>
<protein>
    <submittedName>
        <fullName evidence="1">Uncharacterized protein</fullName>
    </submittedName>
</protein>
<dbReference type="PATRIC" id="fig|1177154.3.peg.1892"/>
<gene>
    <name evidence="1" type="ORF">Y5S_01862</name>
</gene>
<dbReference type="Proteomes" id="UP000029444">
    <property type="component" value="Unassembled WGS sequence"/>
</dbReference>
<evidence type="ECO:0000313" key="2">
    <source>
        <dbReference type="Proteomes" id="UP000029444"/>
    </source>
</evidence>
<accession>A0A095SKT5</accession>
<dbReference type="EMBL" id="ARXV01000006">
    <property type="protein sequence ID" value="KGD64954.1"/>
    <property type="molecule type" value="Genomic_DNA"/>
</dbReference>
<keyword evidence="2" id="KW-1185">Reference proteome</keyword>
<reference evidence="1 2" key="1">
    <citation type="submission" date="2012-09" db="EMBL/GenBank/DDBJ databases">
        <title>Genome Sequence of alkane-degrading Bacterium Alcanivorax sp. 19-m-6.</title>
        <authorList>
            <person name="Lai Q."/>
            <person name="Shao Z."/>
        </authorList>
    </citation>
    <scope>NUCLEOTIDE SEQUENCE [LARGE SCALE GENOMIC DNA]</scope>
    <source>
        <strain evidence="1 2">19-m-6</strain>
    </source>
</reference>
<name>A0A095SKT5_9GAMM</name>
<organism evidence="1 2">
    <name type="scientific">Alcanivorax nanhaiticus</name>
    <dbReference type="NCBI Taxonomy" id="1177154"/>
    <lineage>
        <taxon>Bacteria</taxon>
        <taxon>Pseudomonadati</taxon>
        <taxon>Pseudomonadota</taxon>
        <taxon>Gammaproteobacteria</taxon>
        <taxon>Oceanospirillales</taxon>
        <taxon>Alcanivoracaceae</taxon>
        <taxon>Alcanivorax</taxon>
    </lineage>
</organism>